<evidence type="ECO:0008006" key="3">
    <source>
        <dbReference type="Google" id="ProtNLM"/>
    </source>
</evidence>
<feature type="non-terminal residue" evidence="1">
    <location>
        <position position="1"/>
    </location>
</feature>
<dbReference type="OMA" id="QWRTTCD"/>
<dbReference type="Proteomes" id="UP000053319">
    <property type="component" value="Unassembled WGS sequence"/>
</dbReference>
<organism evidence="1 2">
    <name type="scientific">Dichomitus squalens (strain LYAD-421)</name>
    <name type="common">Western red white-rot fungus</name>
    <dbReference type="NCBI Taxonomy" id="732165"/>
    <lineage>
        <taxon>Eukaryota</taxon>
        <taxon>Fungi</taxon>
        <taxon>Dikarya</taxon>
        <taxon>Basidiomycota</taxon>
        <taxon>Agaricomycotina</taxon>
        <taxon>Agaricomycetes</taxon>
        <taxon>Polyporales</taxon>
        <taxon>Polyporaceae</taxon>
        <taxon>Dichomitus</taxon>
    </lineage>
</organism>
<proteinExistence type="predicted"/>
<dbReference type="RefSeq" id="XP_007370417.1">
    <property type="nucleotide sequence ID" value="XM_007370355.1"/>
</dbReference>
<name>R7SKZ1_DICSQ</name>
<dbReference type="AlphaFoldDB" id="R7SKZ1"/>
<dbReference type="Gene3D" id="3.40.50.300">
    <property type="entry name" value="P-loop containing nucleotide triphosphate hydrolases"/>
    <property type="match status" value="1"/>
</dbReference>
<reference evidence="1 2" key="1">
    <citation type="journal article" date="2012" name="Science">
        <title>The Paleozoic origin of enzymatic lignin decomposition reconstructed from 31 fungal genomes.</title>
        <authorList>
            <person name="Floudas D."/>
            <person name="Binder M."/>
            <person name="Riley R."/>
            <person name="Barry K."/>
            <person name="Blanchette R.A."/>
            <person name="Henrissat B."/>
            <person name="Martinez A.T."/>
            <person name="Otillar R."/>
            <person name="Spatafora J.W."/>
            <person name="Yadav J.S."/>
            <person name="Aerts A."/>
            <person name="Benoit I."/>
            <person name="Boyd A."/>
            <person name="Carlson A."/>
            <person name="Copeland A."/>
            <person name="Coutinho P.M."/>
            <person name="de Vries R.P."/>
            <person name="Ferreira P."/>
            <person name="Findley K."/>
            <person name="Foster B."/>
            <person name="Gaskell J."/>
            <person name="Glotzer D."/>
            <person name="Gorecki P."/>
            <person name="Heitman J."/>
            <person name="Hesse C."/>
            <person name="Hori C."/>
            <person name="Igarashi K."/>
            <person name="Jurgens J.A."/>
            <person name="Kallen N."/>
            <person name="Kersten P."/>
            <person name="Kohler A."/>
            <person name="Kuees U."/>
            <person name="Kumar T.K.A."/>
            <person name="Kuo A."/>
            <person name="LaButti K."/>
            <person name="Larrondo L.F."/>
            <person name="Lindquist E."/>
            <person name="Ling A."/>
            <person name="Lombard V."/>
            <person name="Lucas S."/>
            <person name="Lundell T."/>
            <person name="Martin R."/>
            <person name="McLaughlin D.J."/>
            <person name="Morgenstern I."/>
            <person name="Morin E."/>
            <person name="Murat C."/>
            <person name="Nagy L.G."/>
            <person name="Nolan M."/>
            <person name="Ohm R.A."/>
            <person name="Patyshakuliyeva A."/>
            <person name="Rokas A."/>
            <person name="Ruiz-Duenas F.J."/>
            <person name="Sabat G."/>
            <person name="Salamov A."/>
            <person name="Samejima M."/>
            <person name="Schmutz J."/>
            <person name="Slot J.C."/>
            <person name="St John F."/>
            <person name="Stenlid J."/>
            <person name="Sun H."/>
            <person name="Sun S."/>
            <person name="Syed K."/>
            <person name="Tsang A."/>
            <person name="Wiebenga A."/>
            <person name="Young D."/>
            <person name="Pisabarro A."/>
            <person name="Eastwood D.C."/>
            <person name="Martin F."/>
            <person name="Cullen D."/>
            <person name="Grigoriev I.V."/>
            <person name="Hibbett D.S."/>
        </authorList>
    </citation>
    <scope>NUCLEOTIDE SEQUENCE [LARGE SCALE GENOMIC DNA]</scope>
    <source>
        <strain evidence="1 2">LYAD-421 SS1</strain>
    </source>
</reference>
<gene>
    <name evidence="1" type="ORF">DICSQDRAFT_35802</name>
</gene>
<evidence type="ECO:0000313" key="1">
    <source>
        <dbReference type="EMBL" id="EJF56826.1"/>
    </source>
</evidence>
<dbReference type="KEGG" id="dsq:DICSQDRAFT_35802"/>
<dbReference type="HOGENOM" id="CLU_203572_1_0_1"/>
<dbReference type="EMBL" id="JH719462">
    <property type="protein sequence ID" value="EJF56826.1"/>
    <property type="molecule type" value="Genomic_DNA"/>
</dbReference>
<protein>
    <recommendedName>
        <fullName evidence="3">Helicase C-terminal domain-containing protein</fullName>
    </recommendedName>
</protein>
<dbReference type="InterPro" id="IPR027417">
    <property type="entry name" value="P-loop_NTPase"/>
</dbReference>
<sequence length="50" mass="5831">QGVDITDIELVVQWRTTCDLNSLWQRFSRAARDPSRTGLAILFVEPRHFD</sequence>
<accession>R7SKZ1</accession>
<dbReference type="SUPFAM" id="SSF52540">
    <property type="entry name" value="P-loop containing nucleoside triphosphate hydrolases"/>
    <property type="match status" value="1"/>
</dbReference>
<evidence type="ECO:0000313" key="2">
    <source>
        <dbReference type="Proteomes" id="UP000053319"/>
    </source>
</evidence>
<feature type="non-terminal residue" evidence="1">
    <location>
        <position position="50"/>
    </location>
</feature>
<dbReference type="GeneID" id="18841807"/>